<reference evidence="1 2" key="1">
    <citation type="submission" date="2023-03" db="EMBL/GenBank/DDBJ databases">
        <title>Bacillus Genome Sequencing.</title>
        <authorList>
            <person name="Dunlap C."/>
        </authorList>
    </citation>
    <scope>NUCLEOTIDE SEQUENCE [LARGE SCALE GENOMIC DNA]</scope>
    <source>
        <strain evidence="1 2">NRS-52</strain>
    </source>
</reference>
<dbReference type="Pfam" id="PF13671">
    <property type="entry name" value="AAA_33"/>
    <property type="match status" value="1"/>
</dbReference>
<dbReference type="InterPro" id="IPR027417">
    <property type="entry name" value="P-loop_NTPase"/>
</dbReference>
<name>A0ABU6PVK5_9BACL</name>
<gene>
    <name evidence="1" type="ORF">P9847_16525</name>
</gene>
<evidence type="ECO:0000313" key="2">
    <source>
        <dbReference type="Proteomes" id="UP001343257"/>
    </source>
</evidence>
<comment type="caution">
    <text evidence="1">The sequence shown here is derived from an EMBL/GenBank/DDBJ whole genome shotgun (WGS) entry which is preliminary data.</text>
</comment>
<organism evidence="1 2">
    <name type="scientific">Paenibacillus chibensis</name>
    <dbReference type="NCBI Taxonomy" id="59846"/>
    <lineage>
        <taxon>Bacteria</taxon>
        <taxon>Bacillati</taxon>
        <taxon>Bacillota</taxon>
        <taxon>Bacilli</taxon>
        <taxon>Bacillales</taxon>
        <taxon>Paenibacillaceae</taxon>
        <taxon>Paenibacillus</taxon>
    </lineage>
</organism>
<accession>A0ABU6PVK5</accession>
<sequence>MAVIIWVNGAFGAGKTQTAHELQRRIPHSFIYDPENAGYFIRKNIPAEMAKSDFQDFPLWRETNYGMIKSIHEEYDGILIIPMTIVSPLYFDEIVGRLRRDGIPVHHFALCATKETLLKRLRSRGEGERSWAARQIDRCSEGLSLPVFDRQMQTDTMMIPEVAETIANAVGIQLLPDGRGKLRRIYDKVMTQIRHIRFFQ</sequence>
<protein>
    <submittedName>
        <fullName evidence="1">AAA family ATPase</fullName>
    </submittedName>
</protein>
<keyword evidence="2" id="KW-1185">Reference proteome</keyword>
<dbReference type="RefSeq" id="WP_328279545.1">
    <property type="nucleotide sequence ID" value="NZ_JARTLD010000040.1"/>
</dbReference>
<dbReference type="SUPFAM" id="SSF52540">
    <property type="entry name" value="P-loop containing nucleoside triphosphate hydrolases"/>
    <property type="match status" value="1"/>
</dbReference>
<dbReference type="EMBL" id="JARTLD010000040">
    <property type="protein sequence ID" value="MED5018917.1"/>
    <property type="molecule type" value="Genomic_DNA"/>
</dbReference>
<dbReference type="Proteomes" id="UP001343257">
    <property type="component" value="Unassembled WGS sequence"/>
</dbReference>
<evidence type="ECO:0000313" key="1">
    <source>
        <dbReference type="EMBL" id="MED5018917.1"/>
    </source>
</evidence>
<dbReference type="Gene3D" id="3.40.50.300">
    <property type="entry name" value="P-loop containing nucleotide triphosphate hydrolases"/>
    <property type="match status" value="1"/>
</dbReference>
<proteinExistence type="predicted"/>